<dbReference type="PANTHER" id="PTHR30272">
    <property type="entry name" value="3-HYDROXYACYL-[ACYL-CARRIER-PROTEIN] DEHYDRATASE"/>
    <property type="match status" value="1"/>
</dbReference>
<evidence type="ECO:0000256" key="1">
    <source>
        <dbReference type="ARBA" id="ARBA00004496"/>
    </source>
</evidence>
<dbReference type="FunFam" id="3.10.129.10:FF:000001">
    <property type="entry name" value="3-hydroxyacyl-[acyl-carrier-protein] dehydratase FabZ"/>
    <property type="match status" value="1"/>
</dbReference>
<evidence type="ECO:0000256" key="6">
    <source>
        <dbReference type="ARBA" id="ARBA00023098"/>
    </source>
</evidence>
<evidence type="ECO:0000313" key="9">
    <source>
        <dbReference type="EMBL" id="SVE44114.1"/>
    </source>
</evidence>
<evidence type="ECO:0000256" key="4">
    <source>
        <dbReference type="ARBA" id="ARBA00022516"/>
    </source>
</evidence>
<dbReference type="Pfam" id="PF07977">
    <property type="entry name" value="FabA"/>
    <property type="match status" value="1"/>
</dbReference>
<dbReference type="HAMAP" id="MF_00406">
    <property type="entry name" value="FabZ"/>
    <property type="match status" value="1"/>
</dbReference>
<dbReference type="EMBL" id="UINC01217496">
    <property type="protein sequence ID" value="SVE44114.1"/>
    <property type="molecule type" value="Genomic_DNA"/>
</dbReference>
<dbReference type="GO" id="GO:0005737">
    <property type="term" value="C:cytoplasm"/>
    <property type="evidence" value="ECO:0007669"/>
    <property type="project" value="UniProtKB-SubCell"/>
</dbReference>
<dbReference type="InterPro" id="IPR010084">
    <property type="entry name" value="FabZ"/>
</dbReference>
<dbReference type="GO" id="GO:0009245">
    <property type="term" value="P:lipid A biosynthetic process"/>
    <property type="evidence" value="ECO:0007669"/>
    <property type="project" value="UniProtKB-KW"/>
</dbReference>
<dbReference type="PANTHER" id="PTHR30272:SF1">
    <property type="entry name" value="3-HYDROXYACYL-[ACYL-CARRIER-PROTEIN] DEHYDRATASE"/>
    <property type="match status" value="1"/>
</dbReference>
<protein>
    <recommendedName>
        <fullName evidence="2">3-hydroxyacyl-[acyl-carrier-protein] dehydratase</fullName>
        <ecNumber evidence="2">4.2.1.59</ecNumber>
    </recommendedName>
</protein>
<dbReference type="GO" id="GO:0019171">
    <property type="term" value="F:(3R)-hydroxyacyl-[acyl-carrier-protein] dehydratase activity"/>
    <property type="evidence" value="ECO:0007669"/>
    <property type="project" value="UniProtKB-EC"/>
</dbReference>
<dbReference type="Gene3D" id="3.10.129.10">
    <property type="entry name" value="Hotdog Thioesterase"/>
    <property type="match status" value="1"/>
</dbReference>
<dbReference type="CDD" id="cd01288">
    <property type="entry name" value="FabZ"/>
    <property type="match status" value="1"/>
</dbReference>
<dbReference type="EC" id="4.2.1.59" evidence="2"/>
<dbReference type="NCBIfam" id="TIGR01750">
    <property type="entry name" value="fabZ"/>
    <property type="match status" value="1"/>
</dbReference>
<evidence type="ECO:0000256" key="2">
    <source>
        <dbReference type="ARBA" id="ARBA00013167"/>
    </source>
</evidence>
<dbReference type="GO" id="GO:0006633">
    <property type="term" value="P:fatty acid biosynthetic process"/>
    <property type="evidence" value="ECO:0007669"/>
    <property type="project" value="InterPro"/>
</dbReference>
<sequence length="156" mass="17514">MDTETSSIRSPDIDIERIMAMIPHRYPFLLVDRVVEVIPYQSAIGIKNVTFNEHYFHGHFPSAPVMPGVLIVESMAQTAALLVVQSLGVDAEGKLVYFMSIDGARFRKPVVPGDQMLVHVNKTRKHGKVWKFFCEVKVDETLVAEAKITAMIIDSK</sequence>
<gene>
    <name evidence="9" type="ORF">METZ01_LOCUS496968</name>
</gene>
<keyword evidence="6" id="KW-0443">Lipid metabolism</keyword>
<keyword evidence="3" id="KW-0963">Cytoplasm</keyword>
<accession>A0A383DIH5</accession>
<comment type="function">
    <text evidence="8">Involved in unsaturated fatty acids biosynthesis. Catalyzes the dehydration of short chain beta-hydroxyacyl-ACPs and long chain saturated and unsaturated beta-hydroxyacyl-ACPs.</text>
</comment>
<comment type="subcellular location">
    <subcellularLocation>
        <location evidence="1">Cytoplasm</location>
    </subcellularLocation>
</comment>
<dbReference type="NCBIfam" id="NF000582">
    <property type="entry name" value="PRK00006.1"/>
    <property type="match status" value="1"/>
</dbReference>
<dbReference type="InterPro" id="IPR029069">
    <property type="entry name" value="HotDog_dom_sf"/>
</dbReference>
<evidence type="ECO:0000256" key="3">
    <source>
        <dbReference type="ARBA" id="ARBA00022490"/>
    </source>
</evidence>
<dbReference type="SUPFAM" id="SSF54637">
    <property type="entry name" value="Thioesterase/thiol ester dehydrase-isomerase"/>
    <property type="match status" value="1"/>
</dbReference>
<evidence type="ECO:0000256" key="7">
    <source>
        <dbReference type="ARBA" id="ARBA00023239"/>
    </source>
</evidence>
<evidence type="ECO:0000256" key="5">
    <source>
        <dbReference type="ARBA" id="ARBA00022556"/>
    </source>
</evidence>
<keyword evidence="7" id="KW-0456">Lyase</keyword>
<keyword evidence="4" id="KW-0444">Lipid biosynthesis</keyword>
<organism evidence="9">
    <name type="scientific">marine metagenome</name>
    <dbReference type="NCBI Taxonomy" id="408172"/>
    <lineage>
        <taxon>unclassified sequences</taxon>
        <taxon>metagenomes</taxon>
        <taxon>ecological metagenomes</taxon>
    </lineage>
</organism>
<keyword evidence="5" id="KW-0441">Lipid A biosynthesis</keyword>
<dbReference type="GO" id="GO:0016020">
    <property type="term" value="C:membrane"/>
    <property type="evidence" value="ECO:0007669"/>
    <property type="project" value="GOC"/>
</dbReference>
<dbReference type="AlphaFoldDB" id="A0A383DIH5"/>
<evidence type="ECO:0000256" key="8">
    <source>
        <dbReference type="ARBA" id="ARBA00025049"/>
    </source>
</evidence>
<name>A0A383DIH5_9ZZZZ</name>
<proteinExistence type="inferred from homology"/>
<reference evidence="9" key="1">
    <citation type="submission" date="2018-05" db="EMBL/GenBank/DDBJ databases">
        <authorList>
            <person name="Lanie J.A."/>
            <person name="Ng W.-L."/>
            <person name="Kazmierczak K.M."/>
            <person name="Andrzejewski T.M."/>
            <person name="Davidsen T.M."/>
            <person name="Wayne K.J."/>
            <person name="Tettelin H."/>
            <person name="Glass J.I."/>
            <person name="Rusch D."/>
            <person name="Podicherti R."/>
            <person name="Tsui H.-C.T."/>
            <person name="Winkler M.E."/>
        </authorList>
    </citation>
    <scope>NUCLEOTIDE SEQUENCE</scope>
</reference>
<dbReference type="InterPro" id="IPR013114">
    <property type="entry name" value="FabA_FabZ"/>
</dbReference>